<feature type="transmembrane region" description="Helical" evidence="7">
    <location>
        <begin position="79"/>
        <end position="100"/>
    </location>
</feature>
<feature type="transmembrane region" description="Helical" evidence="7">
    <location>
        <begin position="214"/>
        <end position="234"/>
    </location>
</feature>
<keyword evidence="6 7" id="KW-0472">Membrane</keyword>
<keyword evidence="5 7" id="KW-1133">Transmembrane helix</keyword>
<keyword evidence="4 7" id="KW-0812">Transmembrane</keyword>
<dbReference type="InterPro" id="IPR007829">
    <property type="entry name" value="TM2"/>
</dbReference>
<evidence type="ECO:0000256" key="6">
    <source>
        <dbReference type="ARBA" id="ARBA00023136"/>
    </source>
</evidence>
<name>A0A8T3DBK6_9TELE</name>
<evidence type="ECO:0000256" key="4">
    <source>
        <dbReference type="ARBA" id="ARBA00022692"/>
    </source>
</evidence>
<dbReference type="OrthoDB" id="10262359at2759"/>
<evidence type="ECO:0000256" key="5">
    <source>
        <dbReference type="ARBA" id="ARBA00022989"/>
    </source>
</evidence>
<feature type="transmembrane region" description="Helical" evidence="7">
    <location>
        <begin position="31"/>
        <end position="50"/>
    </location>
</feature>
<evidence type="ECO:0000256" key="2">
    <source>
        <dbReference type="ARBA" id="ARBA00004141"/>
    </source>
</evidence>
<feature type="domain" description="J" evidence="8">
    <location>
        <begin position="283"/>
        <end position="346"/>
    </location>
</feature>
<evidence type="ECO:0000259" key="8">
    <source>
        <dbReference type="PROSITE" id="PS50076"/>
    </source>
</evidence>
<feature type="transmembrane region" description="Helical" evidence="7">
    <location>
        <begin position="7"/>
        <end position="25"/>
    </location>
</feature>
<comment type="subcellular location">
    <subcellularLocation>
        <location evidence="2">Membrane</location>
        <topology evidence="2">Multi-pass membrane protein</topology>
    </subcellularLocation>
</comment>
<sequence length="346" mass="38422">MAKGVVTAYALWAIGGPLGLHHLYLGRDSHALLWLLTLGGFGVGWAREVFRIPAYVNEANREAAGRTERRRQARPPPMSVARFAGQVCVGIYFGVVALIGLSSLNFFNLIVLPLSVGAGVHLVSCAGLETSDLWKTLTTCLITSPIFYGSTLSPLPISLAASVTAAQHRQFKPPRATNVPPEPLVSRLYRLGLAWLAFSAPLGYCVFHNTTATLYYLSDCVAAVLDALWFFPWLKGVLEYLLLLPYRVLCAVTGGGGGGGEAEEFWRKVLEILLREYSQEEVEALKVLSVSKEASLEEITHSYRELVKVWHPDHNPTRAQEAQQMFIQIQEAYETLLRRHKAFRRR</sequence>
<organism evidence="9 10">
    <name type="scientific">Albula goreensis</name>
    <dbReference type="NCBI Taxonomy" id="1534307"/>
    <lineage>
        <taxon>Eukaryota</taxon>
        <taxon>Metazoa</taxon>
        <taxon>Chordata</taxon>
        <taxon>Craniata</taxon>
        <taxon>Vertebrata</taxon>
        <taxon>Euteleostomi</taxon>
        <taxon>Actinopterygii</taxon>
        <taxon>Neopterygii</taxon>
        <taxon>Teleostei</taxon>
        <taxon>Albuliformes</taxon>
        <taxon>Albulidae</taxon>
        <taxon>Albula</taxon>
    </lineage>
</organism>
<reference evidence="9" key="1">
    <citation type="submission" date="2021-01" db="EMBL/GenBank/DDBJ databases">
        <authorList>
            <person name="Zahm M."/>
            <person name="Roques C."/>
            <person name="Cabau C."/>
            <person name="Klopp C."/>
            <person name="Donnadieu C."/>
            <person name="Jouanno E."/>
            <person name="Lampietro C."/>
            <person name="Louis A."/>
            <person name="Herpin A."/>
            <person name="Echchiki A."/>
            <person name="Berthelot C."/>
            <person name="Parey E."/>
            <person name="Roest-Crollius H."/>
            <person name="Braasch I."/>
            <person name="Postlethwait J."/>
            <person name="Bobe J."/>
            <person name="Montfort J."/>
            <person name="Bouchez O."/>
            <person name="Begum T."/>
            <person name="Mejri S."/>
            <person name="Adams A."/>
            <person name="Chen W.-J."/>
            <person name="Guiguen Y."/>
        </authorList>
    </citation>
    <scope>NUCLEOTIDE SEQUENCE</scope>
    <source>
        <tissue evidence="9">Blood</tissue>
    </source>
</reference>
<feature type="transmembrane region" description="Helical" evidence="7">
    <location>
        <begin position="106"/>
        <end position="125"/>
    </location>
</feature>
<evidence type="ECO:0000256" key="3">
    <source>
        <dbReference type="ARBA" id="ARBA00020945"/>
    </source>
</evidence>
<proteinExistence type="predicted"/>
<feature type="transmembrane region" description="Helical" evidence="7">
    <location>
        <begin position="188"/>
        <end position="207"/>
    </location>
</feature>
<dbReference type="EMBL" id="JAERUA010000012">
    <property type="protein sequence ID" value="KAI1892248.1"/>
    <property type="molecule type" value="Genomic_DNA"/>
</dbReference>
<dbReference type="Gene3D" id="1.10.287.110">
    <property type="entry name" value="DnaJ domain"/>
    <property type="match status" value="1"/>
</dbReference>
<evidence type="ECO:0000313" key="10">
    <source>
        <dbReference type="Proteomes" id="UP000829720"/>
    </source>
</evidence>
<dbReference type="GO" id="GO:0016020">
    <property type="term" value="C:membrane"/>
    <property type="evidence" value="ECO:0007669"/>
    <property type="project" value="UniProtKB-SubCell"/>
</dbReference>
<dbReference type="InterPro" id="IPR001623">
    <property type="entry name" value="DnaJ_domain"/>
</dbReference>
<accession>A0A8T3DBK6</accession>
<evidence type="ECO:0000256" key="1">
    <source>
        <dbReference type="ARBA" id="ARBA00002080"/>
    </source>
</evidence>
<feature type="transmembrane region" description="Helical" evidence="7">
    <location>
        <begin position="146"/>
        <end position="168"/>
    </location>
</feature>
<comment type="caution">
    <text evidence="9">The sequence shown here is derived from an EMBL/GenBank/DDBJ whole genome shotgun (WGS) entry which is preliminary data.</text>
</comment>
<dbReference type="PANTHER" id="PTHR44733">
    <property type="entry name" value="DNAJ HOMOLOG SUBFAMILY C MEMBER 22"/>
    <property type="match status" value="1"/>
</dbReference>
<dbReference type="Pfam" id="PF00226">
    <property type="entry name" value="DnaJ"/>
    <property type="match status" value="1"/>
</dbReference>
<dbReference type="Proteomes" id="UP000829720">
    <property type="component" value="Unassembled WGS sequence"/>
</dbReference>
<evidence type="ECO:0000313" key="9">
    <source>
        <dbReference type="EMBL" id="KAI1892248.1"/>
    </source>
</evidence>
<dbReference type="InterPro" id="IPR036869">
    <property type="entry name" value="J_dom_sf"/>
</dbReference>
<protein>
    <recommendedName>
        <fullName evidence="3">DnaJ homolog subfamily C member 22</fullName>
    </recommendedName>
</protein>
<dbReference type="PROSITE" id="PS50076">
    <property type="entry name" value="DNAJ_2"/>
    <property type="match status" value="1"/>
</dbReference>
<dbReference type="AlphaFoldDB" id="A0A8T3DBK6"/>
<dbReference type="SMART" id="SM00271">
    <property type="entry name" value="DnaJ"/>
    <property type="match status" value="1"/>
</dbReference>
<dbReference type="Pfam" id="PF05154">
    <property type="entry name" value="TM2"/>
    <property type="match status" value="1"/>
</dbReference>
<evidence type="ECO:0000256" key="7">
    <source>
        <dbReference type="SAM" id="Phobius"/>
    </source>
</evidence>
<dbReference type="CDD" id="cd06257">
    <property type="entry name" value="DnaJ"/>
    <property type="match status" value="1"/>
</dbReference>
<keyword evidence="10" id="KW-1185">Reference proteome</keyword>
<dbReference type="SUPFAM" id="SSF46565">
    <property type="entry name" value="Chaperone J-domain"/>
    <property type="match status" value="1"/>
</dbReference>
<gene>
    <name evidence="9" type="ORF">AGOR_G00131400</name>
</gene>
<dbReference type="PRINTS" id="PR00625">
    <property type="entry name" value="JDOMAIN"/>
</dbReference>
<dbReference type="PANTHER" id="PTHR44733:SF1">
    <property type="entry name" value="DNAJ HOMOLOG SUBFAMILY C MEMBER 22"/>
    <property type="match status" value="1"/>
</dbReference>
<comment type="function">
    <text evidence="1">May function as a co-chaperone.</text>
</comment>